<feature type="domain" description="Integrase catalytic" evidence="1">
    <location>
        <begin position="196"/>
        <end position="348"/>
    </location>
</feature>
<evidence type="ECO:0000259" key="1">
    <source>
        <dbReference type="PROSITE" id="PS50994"/>
    </source>
</evidence>
<dbReference type="Gene3D" id="1.10.340.70">
    <property type="match status" value="1"/>
</dbReference>
<proteinExistence type="predicted"/>
<dbReference type="PROSITE" id="PS50994">
    <property type="entry name" value="INTEGRASE"/>
    <property type="match status" value="1"/>
</dbReference>
<sequence>MLKAITFPEAPLKFDFNIDEVIKFQSTDNHCKTLRTFMDTGNEDCLKKLPVAFSEKAELLEEIQGALAIDKRIIVSTDIAKKLIKKHHLLYHLGETKTYEYFRKIIFCIGLAGFCAQERKNCSVCMEYLNLPVAQVSHWITPIHPRSRGETKTYEYFRKIIFCIGLAGFCAQERKNCSVCMEYLNLPVAQVSHWITPIHPRSRGSIDYMFFEGTPIFALCDNATQYLFAWITPNKSTATIIQCLIPIFSQCPFSFLIMDNAKEFCSNEMLLFLSDFNCQPILVPSYHSKSNGCIERHNQIIRRGLQKNVELGKSLDESLRITLESHNLDKTRKFYCNDTHTEEFMHNRYHKYAIPKLAYYKRKGNKSDKYTLAYIVGELGSRIFHIKDNDEYFAVARDYVHMSVPQHLIDADVSLHDTIITDQNWVTDNDDTSTISVANCDIPDDVSSETDIPNEHDILDNKTDVSHSNDDINPFITLKSDSTSNCPPEQSFIYANNTINDSQEWNYIKSHLKNETADDNICNNVNNEVLSPHSLNLPSASSSPISDLSKSFDSTTGTTLYSDTDIKEFIKASSSDIFIFCDGSCPNSKATSSNVIKGIGIIKLKFKEKVMEYYKAHNFLSGRPTSARYEVAAVMISIILCQNETKKAITLLSDNTYSLEPIDRPEILSKYSSDISQAQNKLWKNIDSLMSVCTMRDIVWETKHFKSKTSSLNKLVDSLAKGIESKITKAVDDVKQNWPDFNIVEKELSPAHKRYFTGSDV</sequence>
<dbReference type="InterPro" id="IPR050951">
    <property type="entry name" value="Retrovirus_Pol_polyprotein"/>
</dbReference>
<dbReference type="InterPro" id="IPR012337">
    <property type="entry name" value="RNaseH-like_sf"/>
</dbReference>
<organism evidence="2 3">
    <name type="scientific">Strongyloides papillosus</name>
    <name type="common">Intestinal threadworm</name>
    <dbReference type="NCBI Taxonomy" id="174720"/>
    <lineage>
        <taxon>Eukaryota</taxon>
        <taxon>Metazoa</taxon>
        <taxon>Ecdysozoa</taxon>
        <taxon>Nematoda</taxon>
        <taxon>Chromadorea</taxon>
        <taxon>Rhabditida</taxon>
        <taxon>Tylenchina</taxon>
        <taxon>Panagrolaimomorpha</taxon>
        <taxon>Strongyloidoidea</taxon>
        <taxon>Strongyloididae</taxon>
        <taxon>Strongyloides</taxon>
    </lineage>
</organism>
<dbReference type="Proteomes" id="UP000046392">
    <property type="component" value="Unplaced"/>
</dbReference>
<dbReference type="STRING" id="174720.A0A0N5BM37"/>
<protein>
    <submittedName>
        <fullName evidence="3">Integrase catalytic domain-containing protein</fullName>
    </submittedName>
</protein>
<keyword evidence="2" id="KW-1185">Reference proteome</keyword>
<dbReference type="InterPro" id="IPR036397">
    <property type="entry name" value="RNaseH_sf"/>
</dbReference>
<dbReference type="GO" id="GO:0003676">
    <property type="term" value="F:nucleic acid binding"/>
    <property type="evidence" value="ECO:0007669"/>
    <property type="project" value="InterPro"/>
</dbReference>
<dbReference type="WBParaSite" id="SPAL_0000698100.1">
    <property type="protein sequence ID" value="SPAL_0000698100.1"/>
    <property type="gene ID" value="SPAL_0000698100"/>
</dbReference>
<name>A0A0N5BM37_STREA</name>
<dbReference type="PANTHER" id="PTHR37984">
    <property type="entry name" value="PROTEIN CBG26694"/>
    <property type="match status" value="1"/>
</dbReference>
<dbReference type="GO" id="GO:0015074">
    <property type="term" value="P:DNA integration"/>
    <property type="evidence" value="ECO:0007669"/>
    <property type="project" value="InterPro"/>
</dbReference>
<evidence type="ECO:0000313" key="2">
    <source>
        <dbReference type="Proteomes" id="UP000046392"/>
    </source>
</evidence>
<evidence type="ECO:0000313" key="3">
    <source>
        <dbReference type="WBParaSite" id="SPAL_0000698100.1"/>
    </source>
</evidence>
<reference evidence="3" key="1">
    <citation type="submission" date="2017-02" db="UniProtKB">
        <authorList>
            <consortium name="WormBaseParasite"/>
        </authorList>
    </citation>
    <scope>IDENTIFICATION</scope>
</reference>
<dbReference type="SUPFAM" id="SSF53098">
    <property type="entry name" value="Ribonuclease H-like"/>
    <property type="match status" value="2"/>
</dbReference>
<dbReference type="PANTHER" id="PTHR37984:SF5">
    <property type="entry name" value="PROTEIN NYNRIN-LIKE"/>
    <property type="match status" value="1"/>
</dbReference>
<accession>A0A0N5BM37</accession>
<dbReference type="AlphaFoldDB" id="A0A0N5BM37"/>
<dbReference type="InterPro" id="IPR001584">
    <property type="entry name" value="Integrase_cat-core"/>
</dbReference>
<dbReference type="Gene3D" id="3.30.420.10">
    <property type="entry name" value="Ribonuclease H-like superfamily/Ribonuclease H"/>
    <property type="match status" value="2"/>
</dbReference>